<keyword evidence="3" id="KW-1185">Reference proteome</keyword>
<organism evidence="2 3">
    <name type="scientific">Cohnella kolymensis</name>
    <dbReference type="NCBI Taxonomy" id="1590652"/>
    <lineage>
        <taxon>Bacteria</taxon>
        <taxon>Bacillati</taxon>
        <taxon>Bacillota</taxon>
        <taxon>Bacilli</taxon>
        <taxon>Bacillales</taxon>
        <taxon>Paenibacillaceae</taxon>
        <taxon>Cohnella</taxon>
    </lineage>
</organism>
<reference evidence="2 3" key="1">
    <citation type="submission" date="2014-12" db="EMBL/GenBank/DDBJ databases">
        <title>Draft genome sequence of Cohnella kolymensis strain B-2846.</title>
        <authorList>
            <person name="Karlyshev A.V."/>
            <person name="Kudryashova E.B."/>
        </authorList>
    </citation>
    <scope>NUCLEOTIDE SEQUENCE [LARGE SCALE GENOMIC DNA]</scope>
    <source>
        <strain evidence="2 3">VKM B-2846</strain>
    </source>
</reference>
<dbReference type="InterPro" id="IPR011008">
    <property type="entry name" value="Dimeric_a/b-barrel"/>
</dbReference>
<dbReference type="Gene3D" id="3.30.70.100">
    <property type="match status" value="1"/>
</dbReference>
<evidence type="ECO:0000259" key="1">
    <source>
        <dbReference type="PROSITE" id="PS51725"/>
    </source>
</evidence>
<comment type="caution">
    <text evidence="2">The sequence shown here is derived from an EMBL/GenBank/DDBJ whole genome shotgun (WGS) entry which is preliminary data.</text>
</comment>
<dbReference type="InterPro" id="IPR007138">
    <property type="entry name" value="ABM_dom"/>
</dbReference>
<proteinExistence type="predicted"/>
<accession>A0ABR5A0F6</accession>
<dbReference type="Pfam" id="PF03992">
    <property type="entry name" value="ABM"/>
    <property type="match status" value="1"/>
</dbReference>
<dbReference type="RefSeq" id="WP_041066744.1">
    <property type="nucleotide sequence ID" value="NZ_JXAL01000029.1"/>
</dbReference>
<dbReference type="SUPFAM" id="SSF54909">
    <property type="entry name" value="Dimeric alpha+beta barrel"/>
    <property type="match status" value="1"/>
</dbReference>
<sequence>MSRFGMYAKFTAQSGKRDALVEILLEGADSSQSMKDCELYIINISDTEPDTVWVTEVWSNAEAHKASLTREETKMAIQRAMPLIAGVETIKMRPLGGKGL</sequence>
<protein>
    <submittedName>
        <fullName evidence="2">Antibiotic biosynthesis monooxygenase</fullName>
    </submittedName>
</protein>
<evidence type="ECO:0000313" key="3">
    <source>
        <dbReference type="Proteomes" id="UP000054526"/>
    </source>
</evidence>
<dbReference type="Proteomes" id="UP000054526">
    <property type="component" value="Unassembled WGS sequence"/>
</dbReference>
<feature type="domain" description="ABM" evidence="1">
    <location>
        <begin position="4"/>
        <end position="92"/>
    </location>
</feature>
<dbReference type="PROSITE" id="PS51725">
    <property type="entry name" value="ABM"/>
    <property type="match status" value="1"/>
</dbReference>
<dbReference type="EMBL" id="JXAL01000029">
    <property type="protein sequence ID" value="KIL34554.1"/>
    <property type="molecule type" value="Genomic_DNA"/>
</dbReference>
<dbReference type="GO" id="GO:0004497">
    <property type="term" value="F:monooxygenase activity"/>
    <property type="evidence" value="ECO:0007669"/>
    <property type="project" value="UniProtKB-KW"/>
</dbReference>
<name>A0ABR5A0F6_9BACL</name>
<keyword evidence="2" id="KW-0560">Oxidoreductase</keyword>
<gene>
    <name evidence="2" type="ORF">SD71_18965</name>
</gene>
<keyword evidence="2" id="KW-0503">Monooxygenase</keyword>
<evidence type="ECO:0000313" key="2">
    <source>
        <dbReference type="EMBL" id="KIL34554.1"/>
    </source>
</evidence>